<dbReference type="AlphaFoldDB" id="A0A229UWZ4"/>
<organism evidence="2 3">
    <name type="scientific">Paenibacillus rigui</name>
    <dbReference type="NCBI Taxonomy" id="554312"/>
    <lineage>
        <taxon>Bacteria</taxon>
        <taxon>Bacillati</taxon>
        <taxon>Bacillota</taxon>
        <taxon>Bacilli</taxon>
        <taxon>Bacillales</taxon>
        <taxon>Paenibacillaceae</taxon>
        <taxon>Paenibacillus</taxon>
    </lineage>
</organism>
<evidence type="ECO:0000313" key="3">
    <source>
        <dbReference type="Proteomes" id="UP000215509"/>
    </source>
</evidence>
<keyword evidence="1" id="KW-0732">Signal</keyword>
<protein>
    <submittedName>
        <fullName evidence="2">Uncharacterized protein</fullName>
    </submittedName>
</protein>
<gene>
    <name evidence="2" type="ORF">CF651_02240</name>
</gene>
<dbReference type="OrthoDB" id="2599751at2"/>
<dbReference type="PROSITE" id="PS51257">
    <property type="entry name" value="PROKAR_LIPOPROTEIN"/>
    <property type="match status" value="1"/>
</dbReference>
<sequence>MRYRRNPWLRIFLGMTVALSGCNVTKATEQPPVPLTVKQEEIQSAQERDMVILFQSLVQMDKKDGLMLSRRQAEDMLPLVRRNSTDGELSQADQQLIVSLLSKKQKAYVDDFQEHLLNRKQSLTERKYMDDLTIEQREQMIKEFQMRRQQRDQEQGHQSTPEMNIITDDEDLSSTGAFFIPGGSGGGANNVEQQLIELLEGRLVSEPTK</sequence>
<name>A0A229UWZ4_9BACL</name>
<feature type="chain" id="PRO_5038421628" evidence="1">
    <location>
        <begin position="21"/>
        <end position="209"/>
    </location>
</feature>
<comment type="caution">
    <text evidence="2">The sequence shown here is derived from an EMBL/GenBank/DDBJ whole genome shotgun (WGS) entry which is preliminary data.</text>
</comment>
<proteinExistence type="predicted"/>
<dbReference type="RefSeq" id="WP_094013194.1">
    <property type="nucleotide sequence ID" value="NZ_NMQW01000002.1"/>
</dbReference>
<accession>A0A229UWZ4</accession>
<reference evidence="2 3" key="1">
    <citation type="submission" date="2017-07" db="EMBL/GenBank/DDBJ databases">
        <title>Genome sequencing and assembly of Paenibacillus rigui.</title>
        <authorList>
            <person name="Mayilraj S."/>
        </authorList>
    </citation>
    <scope>NUCLEOTIDE SEQUENCE [LARGE SCALE GENOMIC DNA]</scope>
    <source>
        <strain evidence="2 3">JCM 16352</strain>
    </source>
</reference>
<evidence type="ECO:0000256" key="1">
    <source>
        <dbReference type="SAM" id="SignalP"/>
    </source>
</evidence>
<dbReference type="Proteomes" id="UP000215509">
    <property type="component" value="Unassembled WGS sequence"/>
</dbReference>
<feature type="signal peptide" evidence="1">
    <location>
        <begin position="1"/>
        <end position="20"/>
    </location>
</feature>
<evidence type="ECO:0000313" key="2">
    <source>
        <dbReference type="EMBL" id="OXM87944.1"/>
    </source>
</evidence>
<keyword evidence="3" id="KW-1185">Reference proteome</keyword>
<dbReference type="EMBL" id="NMQW01000002">
    <property type="protein sequence ID" value="OXM87944.1"/>
    <property type="molecule type" value="Genomic_DNA"/>
</dbReference>